<name>A0A371EIG1_MUCPR</name>
<dbReference type="EMBL" id="QJKJ01013708">
    <property type="protein sequence ID" value="RDX65848.1"/>
    <property type="molecule type" value="Genomic_DNA"/>
</dbReference>
<protein>
    <submittedName>
        <fullName evidence="2">Uncharacterized protein</fullName>
    </submittedName>
</protein>
<comment type="caution">
    <text evidence="2">The sequence shown here is derived from an EMBL/GenBank/DDBJ whole genome shotgun (WGS) entry which is preliminary data.</text>
</comment>
<dbReference type="AlphaFoldDB" id="A0A371EIG1"/>
<feature type="non-terminal residue" evidence="2">
    <location>
        <position position="1"/>
    </location>
</feature>
<evidence type="ECO:0000313" key="3">
    <source>
        <dbReference type="Proteomes" id="UP000257109"/>
    </source>
</evidence>
<keyword evidence="3" id="KW-1185">Reference proteome</keyword>
<gene>
    <name evidence="2" type="ORF">CR513_55453</name>
</gene>
<sequence>MSVKFCEVLLTKNQASADLVKKYAERNDHFFERFAKSMDQGERSERTAEKLTPDERCQKD</sequence>
<reference evidence="2" key="1">
    <citation type="submission" date="2018-05" db="EMBL/GenBank/DDBJ databases">
        <title>Draft genome of Mucuna pruriens seed.</title>
        <authorList>
            <person name="Nnadi N.E."/>
            <person name="Vos R."/>
            <person name="Hasami M.H."/>
            <person name="Devisetty U.K."/>
            <person name="Aguiy J.C."/>
        </authorList>
    </citation>
    <scope>NUCLEOTIDE SEQUENCE [LARGE SCALE GENOMIC DNA]</scope>
    <source>
        <strain evidence="2">JCA_2017</strain>
    </source>
</reference>
<proteinExistence type="predicted"/>
<evidence type="ECO:0000313" key="2">
    <source>
        <dbReference type="EMBL" id="RDX65848.1"/>
    </source>
</evidence>
<feature type="region of interest" description="Disordered" evidence="1">
    <location>
        <begin position="35"/>
        <end position="60"/>
    </location>
</feature>
<evidence type="ECO:0000256" key="1">
    <source>
        <dbReference type="SAM" id="MobiDB-lite"/>
    </source>
</evidence>
<dbReference type="Proteomes" id="UP000257109">
    <property type="component" value="Unassembled WGS sequence"/>
</dbReference>
<organism evidence="2 3">
    <name type="scientific">Mucuna pruriens</name>
    <name type="common">Velvet bean</name>
    <name type="synonym">Dolichos pruriens</name>
    <dbReference type="NCBI Taxonomy" id="157652"/>
    <lineage>
        <taxon>Eukaryota</taxon>
        <taxon>Viridiplantae</taxon>
        <taxon>Streptophyta</taxon>
        <taxon>Embryophyta</taxon>
        <taxon>Tracheophyta</taxon>
        <taxon>Spermatophyta</taxon>
        <taxon>Magnoliopsida</taxon>
        <taxon>eudicotyledons</taxon>
        <taxon>Gunneridae</taxon>
        <taxon>Pentapetalae</taxon>
        <taxon>rosids</taxon>
        <taxon>fabids</taxon>
        <taxon>Fabales</taxon>
        <taxon>Fabaceae</taxon>
        <taxon>Papilionoideae</taxon>
        <taxon>50 kb inversion clade</taxon>
        <taxon>NPAAA clade</taxon>
        <taxon>indigoferoid/millettioid clade</taxon>
        <taxon>Phaseoleae</taxon>
        <taxon>Mucuna</taxon>
    </lineage>
</organism>
<accession>A0A371EIG1</accession>